<accession>A0A392TED5</accession>
<feature type="non-terminal residue" evidence="2">
    <location>
        <position position="1"/>
    </location>
</feature>
<comment type="caution">
    <text evidence="2">The sequence shown here is derived from an EMBL/GenBank/DDBJ whole genome shotgun (WGS) entry which is preliminary data.</text>
</comment>
<proteinExistence type="predicted"/>
<feature type="region of interest" description="Disordered" evidence="1">
    <location>
        <begin position="49"/>
        <end position="68"/>
    </location>
</feature>
<name>A0A392TED5_9FABA</name>
<dbReference type="Proteomes" id="UP000265520">
    <property type="component" value="Unassembled WGS sequence"/>
</dbReference>
<dbReference type="EMBL" id="LXQA010564566">
    <property type="protein sequence ID" value="MCI59489.1"/>
    <property type="molecule type" value="Genomic_DNA"/>
</dbReference>
<evidence type="ECO:0000313" key="3">
    <source>
        <dbReference type="Proteomes" id="UP000265520"/>
    </source>
</evidence>
<keyword evidence="3" id="KW-1185">Reference proteome</keyword>
<reference evidence="2 3" key="1">
    <citation type="journal article" date="2018" name="Front. Plant Sci.">
        <title>Red Clover (Trifolium pratense) and Zigzag Clover (T. medium) - A Picture of Genomic Similarities and Differences.</title>
        <authorList>
            <person name="Dluhosova J."/>
            <person name="Istvanek J."/>
            <person name="Nedelnik J."/>
            <person name="Repkova J."/>
        </authorList>
    </citation>
    <scope>NUCLEOTIDE SEQUENCE [LARGE SCALE GENOMIC DNA]</scope>
    <source>
        <strain evidence="3">cv. 10/8</strain>
        <tissue evidence="2">Leaf</tissue>
    </source>
</reference>
<sequence length="88" mass="9882">RQTPLYAAQTTVATATPARKPARRAIQGCALRKVQSQNLHPEALPARRANISTRRARDRNNPKFSVSSFQGNHNTHFFICKARTRDLA</sequence>
<evidence type="ECO:0000256" key="1">
    <source>
        <dbReference type="SAM" id="MobiDB-lite"/>
    </source>
</evidence>
<organism evidence="2 3">
    <name type="scientific">Trifolium medium</name>
    <dbReference type="NCBI Taxonomy" id="97028"/>
    <lineage>
        <taxon>Eukaryota</taxon>
        <taxon>Viridiplantae</taxon>
        <taxon>Streptophyta</taxon>
        <taxon>Embryophyta</taxon>
        <taxon>Tracheophyta</taxon>
        <taxon>Spermatophyta</taxon>
        <taxon>Magnoliopsida</taxon>
        <taxon>eudicotyledons</taxon>
        <taxon>Gunneridae</taxon>
        <taxon>Pentapetalae</taxon>
        <taxon>rosids</taxon>
        <taxon>fabids</taxon>
        <taxon>Fabales</taxon>
        <taxon>Fabaceae</taxon>
        <taxon>Papilionoideae</taxon>
        <taxon>50 kb inversion clade</taxon>
        <taxon>NPAAA clade</taxon>
        <taxon>Hologalegina</taxon>
        <taxon>IRL clade</taxon>
        <taxon>Trifolieae</taxon>
        <taxon>Trifolium</taxon>
    </lineage>
</organism>
<protein>
    <submittedName>
        <fullName evidence="2">Uncharacterized protein</fullName>
    </submittedName>
</protein>
<evidence type="ECO:0000313" key="2">
    <source>
        <dbReference type="EMBL" id="MCI59489.1"/>
    </source>
</evidence>
<dbReference type="AlphaFoldDB" id="A0A392TED5"/>